<accession>A0ABT8FT65</accession>
<evidence type="ECO:0000256" key="3">
    <source>
        <dbReference type="ARBA" id="ARBA00022553"/>
    </source>
</evidence>
<feature type="transmembrane region" description="Helical" evidence="9">
    <location>
        <begin position="186"/>
        <end position="211"/>
    </location>
</feature>
<proteinExistence type="predicted"/>
<keyword evidence="9" id="KW-1133">Transmembrane helix</keyword>
<evidence type="ECO:0000256" key="2">
    <source>
        <dbReference type="ARBA" id="ARBA00012438"/>
    </source>
</evidence>
<keyword evidence="12" id="KW-1185">Reference proteome</keyword>
<evidence type="ECO:0000256" key="5">
    <source>
        <dbReference type="ARBA" id="ARBA00022741"/>
    </source>
</evidence>
<evidence type="ECO:0000313" key="12">
    <source>
        <dbReference type="Proteomes" id="UP001172731"/>
    </source>
</evidence>
<protein>
    <recommendedName>
        <fullName evidence="2">histidine kinase</fullName>
        <ecNumber evidence="2">2.7.13.3</ecNumber>
    </recommendedName>
</protein>
<keyword evidence="3" id="KW-0597">Phosphoprotein</keyword>
<dbReference type="InterPro" id="IPR050482">
    <property type="entry name" value="Sensor_HK_TwoCompSys"/>
</dbReference>
<feature type="domain" description="Histidine kinase" evidence="10">
    <location>
        <begin position="591"/>
        <end position="673"/>
    </location>
</feature>
<keyword evidence="8" id="KW-0902">Two-component regulatory system</keyword>
<keyword evidence="6" id="KW-0418">Kinase</keyword>
<dbReference type="Pfam" id="PF02518">
    <property type="entry name" value="HATPase_c"/>
    <property type="match status" value="1"/>
</dbReference>
<keyword evidence="9" id="KW-0472">Membrane</keyword>
<comment type="catalytic activity">
    <reaction evidence="1">
        <text>ATP + protein L-histidine = ADP + protein N-phospho-L-histidine.</text>
        <dbReference type="EC" id="2.7.13.3"/>
    </reaction>
</comment>
<evidence type="ECO:0000256" key="8">
    <source>
        <dbReference type="ARBA" id="ARBA00023012"/>
    </source>
</evidence>
<keyword evidence="4" id="KW-0808">Transferase</keyword>
<evidence type="ECO:0000259" key="10">
    <source>
        <dbReference type="PROSITE" id="PS50109"/>
    </source>
</evidence>
<evidence type="ECO:0000256" key="1">
    <source>
        <dbReference type="ARBA" id="ARBA00000085"/>
    </source>
</evidence>
<feature type="transmembrane region" description="Helical" evidence="9">
    <location>
        <begin position="48"/>
        <end position="71"/>
    </location>
</feature>
<dbReference type="InterPro" id="IPR011712">
    <property type="entry name" value="Sig_transdc_His_kin_sub3_dim/P"/>
</dbReference>
<dbReference type="PANTHER" id="PTHR24421:SF10">
    <property type="entry name" value="NITRATE_NITRITE SENSOR PROTEIN NARQ"/>
    <property type="match status" value="1"/>
</dbReference>
<feature type="transmembrane region" description="Helical" evidence="9">
    <location>
        <begin position="148"/>
        <end position="166"/>
    </location>
</feature>
<dbReference type="PANTHER" id="PTHR24421">
    <property type="entry name" value="NITRATE/NITRITE SENSOR PROTEIN NARX-RELATED"/>
    <property type="match status" value="1"/>
</dbReference>
<keyword evidence="9" id="KW-0812">Transmembrane</keyword>
<feature type="transmembrane region" description="Helical" evidence="9">
    <location>
        <begin position="291"/>
        <end position="316"/>
    </location>
</feature>
<gene>
    <name evidence="11" type="ORF">KZC48_08700</name>
</gene>
<dbReference type="RefSeq" id="WP_301133933.1">
    <property type="nucleotide sequence ID" value="NZ_BAAAUQ010000007.1"/>
</dbReference>
<dbReference type="Gene3D" id="3.30.565.10">
    <property type="entry name" value="Histidine kinase-like ATPase, C-terminal domain"/>
    <property type="match status" value="1"/>
</dbReference>
<keyword evidence="7" id="KW-0067">ATP-binding</keyword>
<feature type="transmembrane region" description="Helical" evidence="9">
    <location>
        <begin position="491"/>
        <end position="510"/>
    </location>
</feature>
<dbReference type="Pfam" id="PF07730">
    <property type="entry name" value="HisKA_3"/>
    <property type="match status" value="1"/>
</dbReference>
<feature type="transmembrane region" description="Helical" evidence="9">
    <location>
        <begin position="256"/>
        <end position="279"/>
    </location>
</feature>
<evidence type="ECO:0000313" key="11">
    <source>
        <dbReference type="EMBL" id="MDN4464479.1"/>
    </source>
</evidence>
<feature type="transmembrane region" description="Helical" evidence="9">
    <location>
        <begin position="113"/>
        <end position="136"/>
    </location>
</feature>
<feature type="transmembrane region" description="Helical" evidence="9">
    <location>
        <begin position="78"/>
        <end position="101"/>
    </location>
</feature>
<feature type="transmembrane region" description="Helical" evidence="9">
    <location>
        <begin position="223"/>
        <end position="244"/>
    </location>
</feature>
<dbReference type="SMART" id="SM00387">
    <property type="entry name" value="HATPase_c"/>
    <property type="match status" value="1"/>
</dbReference>
<dbReference type="SUPFAM" id="SSF55874">
    <property type="entry name" value="ATPase domain of HSP90 chaperone/DNA topoisomerase II/histidine kinase"/>
    <property type="match status" value="1"/>
</dbReference>
<evidence type="ECO:0000256" key="4">
    <source>
        <dbReference type="ARBA" id="ARBA00022679"/>
    </source>
</evidence>
<sequence>MTGRQGAAIAVWAVSWALAIGSLFLKWFADLPSEPLPGVFLSPSPAEIRAGFDEIGVTVALVYGPVSALILARRPHPVGLILAVHAVGSGIAAFGVQWGLLSMQVPDLPLAGFFAFAAGWGFVPGTFMTAAVPLLVTRSRIPRWQWGIVWLCAGVAATAWFLSLTQQSVPAPVNPLAIDDPAYQAAIVPLYIALSFGAVAISMVSWLVLLGRWMRGRGGDRTGLTWLVLGHGFLTFSYLVLVLPEDLALPPWVTEVGLVAPVIGQVLYPTAILVVILGQRLWGVELVISRIVLWALLSIGGVAVYLVVVLLAPQFAPQTGGVWIVVPLAVALIVQPLRSWLQGRIDRLIYGEAADPAALVARLGDRIGDLEPGPAGLRELAGALRRVLRLASVEIQADSLPTAAVSGRGGGEPVSLPLRAGAAVVGELIVRPPGSQRLDRRTLRALDAVTGLLAAAVRLVESHGVLEEAREVLVSVRAEERRMLRRELHDGLGPALAGIGYGLAAVANLLPRDAERAADLLAELSAELNQRVRAVRRLANDVMPSPLDSRTLRDAVAELVARFVSESRRVILVGGDVGPVPAAVAEAAYFIVAEAVTNAARHARAEAIEVSLERDESGLRLRVIDDGRGISATDAPGIGLRSMRERAELVGGDVRVESAPVGTVVAARLPIVALATIEDAVP</sequence>
<name>A0ABT8FT65_9MICO</name>
<dbReference type="CDD" id="cd16917">
    <property type="entry name" value="HATPase_UhpB-NarQ-NarX-like"/>
    <property type="match status" value="1"/>
</dbReference>
<dbReference type="InterPro" id="IPR036890">
    <property type="entry name" value="HATPase_C_sf"/>
</dbReference>
<dbReference type="EC" id="2.7.13.3" evidence="2"/>
<organism evidence="11 12">
    <name type="scientific">Microbacterium aurantiacum</name>
    <dbReference type="NCBI Taxonomy" id="162393"/>
    <lineage>
        <taxon>Bacteria</taxon>
        <taxon>Bacillati</taxon>
        <taxon>Actinomycetota</taxon>
        <taxon>Actinomycetes</taxon>
        <taxon>Micrococcales</taxon>
        <taxon>Microbacteriaceae</taxon>
        <taxon>Microbacterium</taxon>
    </lineage>
</organism>
<dbReference type="Gene3D" id="1.20.5.1930">
    <property type="match status" value="1"/>
</dbReference>
<reference evidence="11" key="1">
    <citation type="submission" date="2021-06" db="EMBL/GenBank/DDBJ databases">
        <title>Genome-based taxonomic framework of Microbacterium strains isolated from marine environment, the description of four new species and reclassification of four preexisting species.</title>
        <authorList>
            <person name="Lee S.D."/>
            <person name="Kim S.-M."/>
            <person name="Byeon Y.-S."/>
            <person name="Yang H.L."/>
            <person name="Kim I.S."/>
        </authorList>
    </citation>
    <scope>NUCLEOTIDE SEQUENCE</scope>
    <source>
        <strain evidence="11">KACC 20510</strain>
    </source>
</reference>
<dbReference type="InterPro" id="IPR005467">
    <property type="entry name" value="His_kinase_dom"/>
</dbReference>
<evidence type="ECO:0000256" key="9">
    <source>
        <dbReference type="SAM" id="Phobius"/>
    </source>
</evidence>
<dbReference type="EMBL" id="JAHWXI010000008">
    <property type="protein sequence ID" value="MDN4464479.1"/>
    <property type="molecule type" value="Genomic_DNA"/>
</dbReference>
<evidence type="ECO:0000256" key="6">
    <source>
        <dbReference type="ARBA" id="ARBA00022777"/>
    </source>
</evidence>
<dbReference type="PROSITE" id="PS50109">
    <property type="entry name" value="HIS_KIN"/>
    <property type="match status" value="1"/>
</dbReference>
<feature type="transmembrane region" description="Helical" evidence="9">
    <location>
        <begin position="322"/>
        <end position="341"/>
    </location>
</feature>
<keyword evidence="5" id="KW-0547">Nucleotide-binding</keyword>
<feature type="transmembrane region" description="Helical" evidence="9">
    <location>
        <begin position="7"/>
        <end position="28"/>
    </location>
</feature>
<dbReference type="InterPro" id="IPR003594">
    <property type="entry name" value="HATPase_dom"/>
</dbReference>
<comment type="caution">
    <text evidence="11">The sequence shown here is derived from an EMBL/GenBank/DDBJ whole genome shotgun (WGS) entry which is preliminary data.</text>
</comment>
<dbReference type="Proteomes" id="UP001172731">
    <property type="component" value="Unassembled WGS sequence"/>
</dbReference>
<evidence type="ECO:0000256" key="7">
    <source>
        <dbReference type="ARBA" id="ARBA00022840"/>
    </source>
</evidence>